<dbReference type="PANTHER" id="PTHR33446">
    <property type="entry name" value="PROTEIN TONB-RELATED"/>
    <property type="match status" value="1"/>
</dbReference>
<evidence type="ECO:0000256" key="9">
    <source>
        <dbReference type="ARBA" id="ARBA00023136"/>
    </source>
</evidence>
<evidence type="ECO:0000256" key="1">
    <source>
        <dbReference type="ARBA" id="ARBA00004383"/>
    </source>
</evidence>
<evidence type="ECO:0000256" key="7">
    <source>
        <dbReference type="ARBA" id="ARBA00022927"/>
    </source>
</evidence>
<keyword evidence="4" id="KW-1003">Cell membrane</keyword>
<evidence type="ECO:0000256" key="10">
    <source>
        <dbReference type="SAM" id="MobiDB-lite"/>
    </source>
</evidence>
<gene>
    <name evidence="13" type="ORF">O1Q98_19265</name>
</gene>
<evidence type="ECO:0000256" key="6">
    <source>
        <dbReference type="ARBA" id="ARBA00022692"/>
    </source>
</evidence>
<comment type="subcellular location">
    <subcellularLocation>
        <location evidence="1">Cell inner membrane</location>
        <topology evidence="1">Single-pass membrane protein</topology>
        <orientation evidence="1">Periplasmic side</orientation>
    </subcellularLocation>
</comment>
<evidence type="ECO:0000259" key="12">
    <source>
        <dbReference type="PROSITE" id="PS52015"/>
    </source>
</evidence>
<dbReference type="PROSITE" id="PS52015">
    <property type="entry name" value="TONB_CTD"/>
    <property type="match status" value="1"/>
</dbReference>
<keyword evidence="9 11" id="KW-0472">Membrane</keyword>
<organism evidence="13 14">
    <name type="scientific">Dickeya lacustris</name>
    <dbReference type="NCBI Taxonomy" id="2259638"/>
    <lineage>
        <taxon>Bacteria</taxon>
        <taxon>Pseudomonadati</taxon>
        <taxon>Pseudomonadota</taxon>
        <taxon>Gammaproteobacteria</taxon>
        <taxon>Enterobacterales</taxon>
        <taxon>Pectobacteriaceae</taxon>
        <taxon>Dickeya</taxon>
    </lineage>
</organism>
<dbReference type="PANTHER" id="PTHR33446:SF2">
    <property type="entry name" value="PROTEIN TONB"/>
    <property type="match status" value="1"/>
</dbReference>
<feature type="transmembrane region" description="Helical" evidence="11">
    <location>
        <begin position="55"/>
        <end position="74"/>
    </location>
</feature>
<dbReference type="InterPro" id="IPR051045">
    <property type="entry name" value="TonB-dependent_transducer"/>
</dbReference>
<feature type="compositionally biased region" description="Pro residues" evidence="10">
    <location>
        <begin position="100"/>
        <end position="116"/>
    </location>
</feature>
<name>A0ABY8G6Y7_9GAMM</name>
<reference evidence="13 14" key="1">
    <citation type="submission" date="2022-12" db="EMBL/GenBank/DDBJ databases">
        <title>Complete genome sequencing of Dickeya lacustris type strain LMG30899.</title>
        <authorList>
            <person name="Dobhal S."/>
            <person name="Arizala D."/>
            <person name="Arif M."/>
        </authorList>
    </citation>
    <scope>NUCLEOTIDE SEQUENCE [LARGE SCALE GENOMIC DNA]</scope>
    <source>
        <strain evidence="13 14">LMG30899</strain>
    </source>
</reference>
<evidence type="ECO:0000256" key="2">
    <source>
        <dbReference type="ARBA" id="ARBA00006555"/>
    </source>
</evidence>
<dbReference type="Gene3D" id="3.30.1150.10">
    <property type="match status" value="1"/>
</dbReference>
<dbReference type="SUPFAM" id="SSF74653">
    <property type="entry name" value="TolA/TonB C-terminal domain"/>
    <property type="match status" value="1"/>
</dbReference>
<protein>
    <submittedName>
        <fullName evidence="13">Energy transducer TonB</fullName>
    </submittedName>
</protein>
<keyword evidence="7" id="KW-0653">Protein transport</keyword>
<comment type="similarity">
    <text evidence="2">Belongs to the TonB family.</text>
</comment>
<dbReference type="Pfam" id="PF03544">
    <property type="entry name" value="TonB_C"/>
    <property type="match status" value="1"/>
</dbReference>
<evidence type="ECO:0000256" key="11">
    <source>
        <dbReference type="SAM" id="Phobius"/>
    </source>
</evidence>
<dbReference type="NCBIfam" id="TIGR01352">
    <property type="entry name" value="tonB_Cterm"/>
    <property type="match status" value="1"/>
</dbReference>
<keyword evidence="6 11" id="KW-0812">Transmembrane</keyword>
<dbReference type="InterPro" id="IPR037682">
    <property type="entry name" value="TonB_C"/>
</dbReference>
<evidence type="ECO:0000256" key="4">
    <source>
        <dbReference type="ARBA" id="ARBA00022475"/>
    </source>
</evidence>
<evidence type="ECO:0000256" key="8">
    <source>
        <dbReference type="ARBA" id="ARBA00022989"/>
    </source>
</evidence>
<feature type="domain" description="TonB C-terminal" evidence="12">
    <location>
        <begin position="198"/>
        <end position="289"/>
    </location>
</feature>
<keyword evidence="8 11" id="KW-1133">Transmembrane helix</keyword>
<evidence type="ECO:0000313" key="13">
    <source>
        <dbReference type="EMBL" id="WFN55680.1"/>
    </source>
</evidence>
<feature type="compositionally biased region" description="Low complexity" evidence="10">
    <location>
        <begin position="164"/>
        <end position="199"/>
    </location>
</feature>
<sequence length="289" mass="30350">MTYSLLAAEPRRHWPTPPVDNAPRRQTVTVQPFGWHNTPHTPGPAPIRARRRDTVLMLALALALHGALIGALLLRQPPEPVTAPRPLPVVIEFAASAPAEPAPSPVTPPAAAPAPPIETTAAETPEPADVTPVTPPVVDTLAQTPPPAPRQAKPAKPRKTTPESRAPVARSSATPAATPLAAASAPVSSAPASAPLTPPSASAAYLRNPAPAYPDVAINRGWEGTVWLHVQVRADGKVQAIELQRSSGYPALDDAARQAVQHWSFVPARRGDTPETGWVVVPIDFTLNS</sequence>
<proteinExistence type="inferred from homology"/>
<dbReference type="EMBL" id="CP114280">
    <property type="protein sequence ID" value="WFN55680.1"/>
    <property type="molecule type" value="Genomic_DNA"/>
</dbReference>
<feature type="region of interest" description="Disordered" evidence="10">
    <location>
        <begin position="1"/>
        <end position="24"/>
    </location>
</feature>
<dbReference type="InterPro" id="IPR006260">
    <property type="entry name" value="TonB/TolA_C"/>
</dbReference>
<keyword evidence="5" id="KW-0997">Cell inner membrane</keyword>
<evidence type="ECO:0000256" key="5">
    <source>
        <dbReference type="ARBA" id="ARBA00022519"/>
    </source>
</evidence>
<evidence type="ECO:0000313" key="14">
    <source>
        <dbReference type="Proteomes" id="UP001219630"/>
    </source>
</evidence>
<keyword evidence="3" id="KW-0813">Transport</keyword>
<feature type="region of interest" description="Disordered" evidence="10">
    <location>
        <begin position="99"/>
        <end position="199"/>
    </location>
</feature>
<keyword evidence="14" id="KW-1185">Reference proteome</keyword>
<feature type="compositionally biased region" description="Low complexity" evidence="10">
    <location>
        <begin position="117"/>
        <end position="143"/>
    </location>
</feature>
<dbReference type="Proteomes" id="UP001219630">
    <property type="component" value="Chromosome"/>
</dbReference>
<dbReference type="RefSeq" id="WP_240632779.1">
    <property type="nucleotide sequence ID" value="NZ_CP114280.1"/>
</dbReference>
<accession>A0ABY8G6Y7</accession>
<evidence type="ECO:0000256" key="3">
    <source>
        <dbReference type="ARBA" id="ARBA00022448"/>
    </source>
</evidence>